<dbReference type="Gene3D" id="3.10.180.10">
    <property type="entry name" value="2,3-Dihydroxybiphenyl 1,2-Dioxygenase, domain 1"/>
    <property type="match status" value="1"/>
</dbReference>
<proteinExistence type="predicted"/>
<dbReference type="KEGG" id="pgin:FRZ67_08275"/>
<dbReference type="Pfam" id="PF00903">
    <property type="entry name" value="Glyoxalase"/>
    <property type="match status" value="1"/>
</dbReference>
<feature type="domain" description="VOC" evidence="1">
    <location>
        <begin position="2"/>
        <end position="117"/>
    </location>
</feature>
<sequence length="218" mass="25066">MLIKELVLLTTDIAAVKKFYEELMGFPLIKETTQSVSFKTGNSILSFELTNSYLVPFYHVAFSIPNNKLNEALEWIEQRVPILIYLEKEQIADFKGWNAKAFYFHDAQQNILEFITHFDLHTNDENPFSASSVESICEIGIVTENVLATCEVIKTKYNIPYFEKGPFHNDFAVMGDSHGLFIISKTNRGWLPTQRPAEKFQVQVKIEVDGIDKELLFD</sequence>
<dbReference type="RefSeq" id="WP_147189096.1">
    <property type="nucleotide sequence ID" value="NZ_CP042435.1"/>
</dbReference>
<name>A0A5B8V7P6_9BACT</name>
<evidence type="ECO:0000313" key="2">
    <source>
        <dbReference type="EMBL" id="QEC67289.1"/>
    </source>
</evidence>
<gene>
    <name evidence="2" type="ORF">FRZ67_08275</name>
</gene>
<reference evidence="2 3" key="1">
    <citation type="journal article" date="2016" name="Int. J. Syst. Evol. Microbiol.">
        <title>Panacibacter ginsenosidivorans gen. nov., sp. nov., with ginsenoside converting activity isolated from soil of a ginseng field.</title>
        <authorList>
            <person name="Siddiqi M.Z."/>
            <person name="Muhammad Shafi S."/>
            <person name="Choi K.D."/>
            <person name="Im W.T."/>
        </authorList>
    </citation>
    <scope>NUCLEOTIDE SEQUENCE [LARGE SCALE GENOMIC DNA]</scope>
    <source>
        <strain evidence="2 3">Gsoil1550</strain>
    </source>
</reference>
<dbReference type="SUPFAM" id="SSF54593">
    <property type="entry name" value="Glyoxalase/Bleomycin resistance protein/Dihydroxybiphenyl dioxygenase"/>
    <property type="match status" value="1"/>
</dbReference>
<accession>A0A5B8V7P6</accession>
<evidence type="ECO:0000259" key="1">
    <source>
        <dbReference type="PROSITE" id="PS51819"/>
    </source>
</evidence>
<dbReference type="OrthoDB" id="2703022at2"/>
<dbReference type="CDD" id="cd06587">
    <property type="entry name" value="VOC"/>
    <property type="match status" value="1"/>
</dbReference>
<evidence type="ECO:0000313" key="3">
    <source>
        <dbReference type="Proteomes" id="UP000321533"/>
    </source>
</evidence>
<dbReference type="PROSITE" id="PS51819">
    <property type="entry name" value="VOC"/>
    <property type="match status" value="1"/>
</dbReference>
<keyword evidence="3" id="KW-1185">Reference proteome</keyword>
<dbReference type="InterPro" id="IPR004360">
    <property type="entry name" value="Glyas_Fos-R_dOase_dom"/>
</dbReference>
<organism evidence="2 3">
    <name type="scientific">Panacibacter ginsenosidivorans</name>
    <dbReference type="NCBI Taxonomy" id="1813871"/>
    <lineage>
        <taxon>Bacteria</taxon>
        <taxon>Pseudomonadati</taxon>
        <taxon>Bacteroidota</taxon>
        <taxon>Chitinophagia</taxon>
        <taxon>Chitinophagales</taxon>
        <taxon>Chitinophagaceae</taxon>
        <taxon>Panacibacter</taxon>
    </lineage>
</organism>
<dbReference type="AlphaFoldDB" id="A0A5B8V7P6"/>
<dbReference type="Proteomes" id="UP000321533">
    <property type="component" value="Chromosome"/>
</dbReference>
<dbReference type="InterPro" id="IPR037523">
    <property type="entry name" value="VOC_core"/>
</dbReference>
<dbReference type="InterPro" id="IPR029068">
    <property type="entry name" value="Glyas_Bleomycin-R_OHBP_Dase"/>
</dbReference>
<protein>
    <submittedName>
        <fullName evidence="2">VOC family protein</fullName>
    </submittedName>
</protein>
<dbReference type="EMBL" id="CP042435">
    <property type="protein sequence ID" value="QEC67289.1"/>
    <property type="molecule type" value="Genomic_DNA"/>
</dbReference>